<dbReference type="AlphaFoldDB" id="A0AA48KB35"/>
<organism evidence="17 18">
    <name type="scientific">Mesoterricola sediminis</name>
    <dbReference type="NCBI Taxonomy" id="2927980"/>
    <lineage>
        <taxon>Bacteria</taxon>
        <taxon>Pseudomonadati</taxon>
        <taxon>Acidobacteriota</taxon>
        <taxon>Holophagae</taxon>
        <taxon>Holophagales</taxon>
        <taxon>Holophagaceae</taxon>
        <taxon>Mesoterricola</taxon>
    </lineage>
</organism>
<keyword evidence="5 12" id="KW-1133">Transmembrane helix</keyword>
<dbReference type="PANTHER" id="PTHR34264:SF3">
    <property type="entry name" value="ATP SYNTHASE SUBUNIT B, CHLOROPLASTIC"/>
    <property type="match status" value="1"/>
</dbReference>
<feature type="transmembrane region" description="Helical" evidence="12">
    <location>
        <begin position="90"/>
        <end position="112"/>
    </location>
</feature>
<dbReference type="InterPro" id="IPR002146">
    <property type="entry name" value="ATP_synth_b/b'su_bac/chlpt"/>
</dbReference>
<feature type="compositionally biased region" description="Low complexity" evidence="15">
    <location>
        <begin position="38"/>
        <end position="65"/>
    </location>
</feature>
<evidence type="ECO:0000256" key="4">
    <source>
        <dbReference type="ARBA" id="ARBA00022781"/>
    </source>
</evidence>
<evidence type="ECO:0000313" key="18">
    <source>
        <dbReference type="Proteomes" id="UP001228113"/>
    </source>
</evidence>
<evidence type="ECO:0000256" key="15">
    <source>
        <dbReference type="SAM" id="MobiDB-lite"/>
    </source>
</evidence>
<evidence type="ECO:0000256" key="16">
    <source>
        <dbReference type="SAM" id="SignalP"/>
    </source>
</evidence>
<dbReference type="Proteomes" id="UP001228113">
    <property type="component" value="Chromosome"/>
</dbReference>
<dbReference type="PANTHER" id="PTHR34264">
    <property type="entry name" value="ATP SYNTHASE SUBUNIT B, CHLOROPLASTIC"/>
    <property type="match status" value="1"/>
</dbReference>
<evidence type="ECO:0000256" key="11">
    <source>
        <dbReference type="ARBA" id="ARBA00037847"/>
    </source>
</evidence>
<feature type="region of interest" description="Disordered" evidence="15">
    <location>
        <begin position="27"/>
        <end position="72"/>
    </location>
</feature>
<proteinExistence type="inferred from homology"/>
<comment type="subunit">
    <text evidence="12">F-type ATPases have 2 components, F(1) - the catalytic core - and F(0) - the membrane proton channel. F(1) has five subunits: alpha(3), beta(3), gamma(1), delta(1), epsilon(1). F(0) has three main subunits: a(1), b(2) and c(10-14). The alpha and beta chains form an alternating ring which encloses part of the gamma chain. F(1) is attached to F(0) by a central stalk formed by the gamma and epsilon chains, while a peripheral stalk is formed by the delta and b chains.</text>
</comment>
<evidence type="ECO:0000313" key="17">
    <source>
        <dbReference type="EMBL" id="BDU75366.1"/>
    </source>
</evidence>
<keyword evidence="3 12" id="KW-0812">Transmembrane</keyword>
<dbReference type="Pfam" id="PF00430">
    <property type="entry name" value="ATP-synt_B"/>
    <property type="match status" value="1"/>
</dbReference>
<reference evidence="17" key="1">
    <citation type="journal article" date="2023" name="Int. J. Syst. Evol. Microbiol.">
        <title>Mesoterricola silvestris gen. nov., sp. nov., Mesoterricola sediminis sp. nov., Geothrix oryzae sp. nov., Geothrix edaphica sp. nov., Geothrix rubra sp. nov., and Geothrix limicola sp. nov., six novel members of Acidobacteriota isolated from soils.</title>
        <authorList>
            <person name="Itoh H."/>
            <person name="Sugisawa Y."/>
            <person name="Mise K."/>
            <person name="Xu Z."/>
            <person name="Kuniyasu M."/>
            <person name="Ushijima N."/>
            <person name="Kawano K."/>
            <person name="Kobayashi E."/>
            <person name="Shiratori Y."/>
            <person name="Masuda Y."/>
            <person name="Senoo K."/>
        </authorList>
    </citation>
    <scope>NUCLEOTIDE SEQUENCE</scope>
    <source>
        <strain evidence="17">W786</strain>
    </source>
</reference>
<keyword evidence="8 12" id="KW-0066">ATP synthesis</keyword>
<dbReference type="GO" id="GO:0012505">
    <property type="term" value="C:endomembrane system"/>
    <property type="evidence" value="ECO:0007669"/>
    <property type="project" value="UniProtKB-SubCell"/>
</dbReference>
<dbReference type="CDD" id="cd06503">
    <property type="entry name" value="ATP-synt_Fo_b"/>
    <property type="match status" value="1"/>
</dbReference>
<feature type="chain" id="PRO_5041369639" description="ATP synthase subunit b" evidence="16">
    <location>
        <begin position="26"/>
        <end position="243"/>
    </location>
</feature>
<feature type="coiled-coil region" evidence="14">
    <location>
        <begin position="113"/>
        <end position="161"/>
    </location>
</feature>
<keyword evidence="14" id="KW-0175">Coiled coil</keyword>
<evidence type="ECO:0000256" key="14">
    <source>
        <dbReference type="SAM" id="Coils"/>
    </source>
</evidence>
<evidence type="ECO:0000256" key="3">
    <source>
        <dbReference type="ARBA" id="ARBA00022692"/>
    </source>
</evidence>
<comment type="similarity">
    <text evidence="12 13">Belongs to the ATPase B chain family.</text>
</comment>
<comment type="function">
    <text evidence="9 12">F(1)F(0) ATP synthase produces ATP from ADP in the presence of a proton or sodium gradient. F-type ATPases consist of two structural domains, F(1) containing the extramembraneous catalytic core and F(0) containing the membrane proton channel, linked together by a central stalk and a peripheral stalk. During catalysis, ATP synthesis in the catalytic domain of F(1) is coupled via a rotary mechanism of the central stalk subunits to proton translocation.</text>
</comment>
<accession>A0AA48KB35</accession>
<evidence type="ECO:0000256" key="10">
    <source>
        <dbReference type="ARBA" id="ARBA00025614"/>
    </source>
</evidence>
<protein>
    <recommendedName>
        <fullName evidence="12">ATP synthase subunit b</fullName>
    </recommendedName>
    <alternativeName>
        <fullName evidence="12">ATP synthase F(0) sector subunit b</fullName>
    </alternativeName>
    <alternativeName>
        <fullName evidence="12">ATPase subunit I</fullName>
    </alternativeName>
    <alternativeName>
        <fullName evidence="12">F-type ATPase subunit b</fullName>
        <shortName evidence="12">F-ATPase subunit b</shortName>
    </alternativeName>
</protein>
<keyword evidence="16" id="KW-0732">Signal</keyword>
<evidence type="ECO:0000256" key="13">
    <source>
        <dbReference type="RuleBase" id="RU003848"/>
    </source>
</evidence>
<evidence type="ECO:0000256" key="1">
    <source>
        <dbReference type="ARBA" id="ARBA00022448"/>
    </source>
</evidence>
<feature type="signal peptide" evidence="16">
    <location>
        <begin position="1"/>
        <end position="25"/>
    </location>
</feature>
<dbReference type="EMBL" id="AP027081">
    <property type="protein sequence ID" value="BDU75366.1"/>
    <property type="molecule type" value="Genomic_DNA"/>
</dbReference>
<evidence type="ECO:0000256" key="9">
    <source>
        <dbReference type="ARBA" id="ARBA00025198"/>
    </source>
</evidence>
<keyword evidence="2 12" id="KW-0138">CF(0)</keyword>
<dbReference type="GO" id="GO:0046933">
    <property type="term" value="F:proton-transporting ATP synthase activity, rotational mechanism"/>
    <property type="evidence" value="ECO:0007669"/>
    <property type="project" value="UniProtKB-UniRule"/>
</dbReference>
<dbReference type="RefSeq" id="WP_243334438.1">
    <property type="nucleotide sequence ID" value="NZ_AP027081.1"/>
</dbReference>
<dbReference type="GO" id="GO:0045259">
    <property type="term" value="C:proton-transporting ATP synthase complex"/>
    <property type="evidence" value="ECO:0007669"/>
    <property type="project" value="UniProtKB-KW"/>
</dbReference>
<comment type="function">
    <text evidence="10">Component of the F(0) channel, it forms part of the peripheral stalk, linking F(1) to F(0). The b'-subunit is a diverged and duplicated form of b found in plants and photosynthetic bacteria.</text>
</comment>
<keyword evidence="1 12" id="KW-0813">Transport</keyword>
<evidence type="ECO:0000256" key="6">
    <source>
        <dbReference type="ARBA" id="ARBA00023065"/>
    </source>
</evidence>
<dbReference type="GO" id="GO:0005886">
    <property type="term" value="C:plasma membrane"/>
    <property type="evidence" value="ECO:0007669"/>
    <property type="project" value="UniProtKB-SubCell"/>
</dbReference>
<evidence type="ECO:0000256" key="7">
    <source>
        <dbReference type="ARBA" id="ARBA00023136"/>
    </source>
</evidence>
<evidence type="ECO:0000256" key="12">
    <source>
        <dbReference type="HAMAP-Rule" id="MF_01398"/>
    </source>
</evidence>
<gene>
    <name evidence="12" type="primary">atpF</name>
    <name evidence="17" type="ORF">METESE_03240</name>
</gene>
<evidence type="ECO:0000256" key="8">
    <source>
        <dbReference type="ARBA" id="ARBA00023310"/>
    </source>
</evidence>
<name>A0AA48KB35_9BACT</name>
<dbReference type="HAMAP" id="MF_01398">
    <property type="entry name" value="ATP_synth_b_bprime"/>
    <property type="match status" value="1"/>
</dbReference>
<keyword evidence="7 12" id="KW-0472">Membrane</keyword>
<comment type="subcellular location">
    <subcellularLocation>
        <location evidence="12">Cell membrane</location>
        <topology evidence="12">Single-pass membrane protein</topology>
    </subcellularLocation>
    <subcellularLocation>
        <location evidence="11">Endomembrane system</location>
        <topology evidence="11">Single-pass membrane protein</topology>
    </subcellularLocation>
</comment>
<keyword evidence="4 12" id="KW-0375">Hydrogen ion transport</keyword>
<evidence type="ECO:0000256" key="5">
    <source>
        <dbReference type="ARBA" id="ARBA00022989"/>
    </source>
</evidence>
<keyword evidence="12" id="KW-1003">Cell membrane</keyword>
<sequence length="243" mass="25747">MRILRLLTPLAVTAALALGAPALRAQEHGQAPVHETQPTEAAPAHEAGHGETPAAQGEGHAAAGHDAGHGGAHHTPLKLFGMELERGGQFLVQLFNFALFAGILFFLLKGALSSAFKARARELEDKLGQAERERAEADAQIQELEARMAGLQAELEGIMAKAGAEAEAEKARIIQSAQAEAAQIRAQTKAEIDFQKRAAEAELRTLVAELAVEGASRRLQERVKGEVAAQVLDRSIQQVGGAQ</sequence>
<dbReference type="KEGG" id="msea:METESE_03240"/>
<keyword evidence="6 12" id="KW-0406">Ion transport</keyword>
<keyword evidence="18" id="KW-1185">Reference proteome</keyword>
<evidence type="ECO:0000256" key="2">
    <source>
        <dbReference type="ARBA" id="ARBA00022547"/>
    </source>
</evidence>